<reference evidence="3" key="1">
    <citation type="submission" date="2018-02" db="EMBL/GenBank/DDBJ databases">
        <authorList>
            <person name="Silar P."/>
        </authorList>
    </citation>
    <scope>NUCLEOTIDE SEQUENCE [LARGE SCALE GENOMIC DNA]</scope>
    <source>
        <strain evidence="3">T</strain>
    </source>
</reference>
<keyword evidence="4" id="KW-1185">Reference proteome</keyword>
<feature type="compositionally biased region" description="Low complexity" evidence="1">
    <location>
        <begin position="143"/>
        <end position="153"/>
    </location>
</feature>
<evidence type="ECO:0008006" key="5">
    <source>
        <dbReference type="Google" id="ProtNLM"/>
    </source>
</evidence>
<feature type="transmembrane region" description="Helical" evidence="2">
    <location>
        <begin position="78"/>
        <end position="102"/>
    </location>
</feature>
<keyword evidence="2" id="KW-0472">Membrane</keyword>
<evidence type="ECO:0000313" key="3">
    <source>
        <dbReference type="EMBL" id="VBB71643.1"/>
    </source>
</evidence>
<proteinExistence type="predicted"/>
<protein>
    <recommendedName>
        <fullName evidence="5">PSI domain-containing protein</fullName>
    </recommendedName>
</protein>
<feature type="region of interest" description="Disordered" evidence="1">
    <location>
        <begin position="140"/>
        <end position="172"/>
    </location>
</feature>
<dbReference type="EMBL" id="LR026964">
    <property type="protein sequence ID" value="VBB71643.1"/>
    <property type="molecule type" value="Genomic_DNA"/>
</dbReference>
<name>A0ABY6RTT3_PODCO</name>
<keyword evidence="2" id="KW-1133">Transmembrane helix</keyword>
<organism evidence="3 4">
    <name type="scientific">Podospora comata</name>
    <dbReference type="NCBI Taxonomy" id="48703"/>
    <lineage>
        <taxon>Eukaryota</taxon>
        <taxon>Fungi</taxon>
        <taxon>Dikarya</taxon>
        <taxon>Ascomycota</taxon>
        <taxon>Pezizomycotina</taxon>
        <taxon>Sordariomycetes</taxon>
        <taxon>Sordariomycetidae</taxon>
        <taxon>Sordariales</taxon>
        <taxon>Podosporaceae</taxon>
        <taxon>Podospora</taxon>
    </lineage>
</organism>
<evidence type="ECO:0000313" key="4">
    <source>
        <dbReference type="Proteomes" id="UP000280685"/>
    </source>
</evidence>
<sequence length="172" mass="19594">MSSLNPLETPDDHLRRCWRQQSCSPCLSENACSWCPFTQSCTPNTHPLPLLAPISQPDICPHWSERWEVRTQPLGCNISAITALSILLSILSTILLSLLAWTTAVAYRRLRRAEWDWTRASIPFNQPQFWTKWHSTSGRSRWASSAAPSSSSSPEEEQQPLLNSQWDNVYRG</sequence>
<keyword evidence="2" id="KW-0812">Transmembrane</keyword>
<dbReference type="Proteomes" id="UP000280685">
    <property type="component" value="Chromosome 1"/>
</dbReference>
<feature type="compositionally biased region" description="Polar residues" evidence="1">
    <location>
        <begin position="161"/>
        <end position="172"/>
    </location>
</feature>
<accession>A0ABY6RTT3</accession>
<evidence type="ECO:0000256" key="1">
    <source>
        <dbReference type="SAM" id="MobiDB-lite"/>
    </source>
</evidence>
<gene>
    <name evidence="3" type="ORF">PODCO_103075</name>
</gene>
<evidence type="ECO:0000256" key="2">
    <source>
        <dbReference type="SAM" id="Phobius"/>
    </source>
</evidence>